<keyword evidence="2" id="KW-1185">Reference proteome</keyword>
<reference evidence="1" key="1">
    <citation type="submission" date="2022-04" db="EMBL/GenBank/DDBJ databases">
        <title>Genome of the entomopathogenic fungus Entomophthora muscae.</title>
        <authorList>
            <person name="Elya C."/>
            <person name="Lovett B.R."/>
            <person name="Lee E."/>
            <person name="Macias A.M."/>
            <person name="Hajek A.E."/>
            <person name="De Bivort B.L."/>
            <person name="Kasson M.T."/>
            <person name="De Fine Licht H.H."/>
            <person name="Stajich J.E."/>
        </authorList>
    </citation>
    <scope>NUCLEOTIDE SEQUENCE</scope>
    <source>
        <strain evidence="1">Berkeley</strain>
    </source>
</reference>
<evidence type="ECO:0000313" key="2">
    <source>
        <dbReference type="Proteomes" id="UP001165960"/>
    </source>
</evidence>
<comment type="caution">
    <text evidence="1">The sequence shown here is derived from an EMBL/GenBank/DDBJ whole genome shotgun (WGS) entry which is preliminary data.</text>
</comment>
<dbReference type="Proteomes" id="UP001165960">
    <property type="component" value="Unassembled WGS sequence"/>
</dbReference>
<proteinExistence type="predicted"/>
<protein>
    <submittedName>
        <fullName evidence="1">Uncharacterized protein</fullName>
    </submittedName>
</protein>
<accession>A0ACC2UM33</accession>
<evidence type="ECO:0000313" key="1">
    <source>
        <dbReference type="EMBL" id="KAJ9087837.1"/>
    </source>
</evidence>
<organism evidence="1 2">
    <name type="scientific">Entomophthora muscae</name>
    <dbReference type="NCBI Taxonomy" id="34485"/>
    <lineage>
        <taxon>Eukaryota</taxon>
        <taxon>Fungi</taxon>
        <taxon>Fungi incertae sedis</taxon>
        <taxon>Zoopagomycota</taxon>
        <taxon>Entomophthoromycotina</taxon>
        <taxon>Entomophthoromycetes</taxon>
        <taxon>Entomophthorales</taxon>
        <taxon>Entomophthoraceae</taxon>
        <taxon>Entomophthora</taxon>
    </lineage>
</organism>
<name>A0ACC2UM33_9FUNG</name>
<gene>
    <name evidence="1" type="ORF">DSO57_1029156</name>
</gene>
<dbReference type="EMBL" id="QTSX02000190">
    <property type="protein sequence ID" value="KAJ9087837.1"/>
    <property type="molecule type" value="Genomic_DNA"/>
</dbReference>
<sequence length="76" mass="8518">MQMQEPGGSKKMLPTTILYKLATQTLIPKTSKAKKHNMDEPGKPHITEMAISTTSPHAKVMHEPKKLFMKVTMIVT</sequence>